<comment type="cofactor">
    <cofactor evidence="5">
        <name>Mg(2+)</name>
        <dbReference type="ChEBI" id="CHEBI:18420"/>
    </cofactor>
</comment>
<dbReference type="Proteomes" id="UP000319449">
    <property type="component" value="Unassembled WGS sequence"/>
</dbReference>
<evidence type="ECO:0000313" key="7">
    <source>
        <dbReference type="EMBL" id="TWJ11122.1"/>
    </source>
</evidence>
<evidence type="ECO:0000256" key="4">
    <source>
        <dbReference type="ARBA" id="ARBA00022801"/>
    </source>
</evidence>
<dbReference type="HAMAP" id="MF_00265">
    <property type="entry name" value="VapC_Nob1"/>
    <property type="match status" value="1"/>
</dbReference>
<accession>A0A562UZX2</accession>
<organism evidence="7 8">
    <name type="scientific">Geobacter argillaceus</name>
    <dbReference type="NCBI Taxonomy" id="345631"/>
    <lineage>
        <taxon>Bacteria</taxon>
        <taxon>Pseudomonadati</taxon>
        <taxon>Thermodesulfobacteriota</taxon>
        <taxon>Desulfuromonadia</taxon>
        <taxon>Geobacterales</taxon>
        <taxon>Geobacteraceae</taxon>
        <taxon>Geobacter</taxon>
    </lineage>
</organism>
<dbReference type="GO" id="GO:0090729">
    <property type="term" value="F:toxin activity"/>
    <property type="evidence" value="ECO:0007669"/>
    <property type="project" value="UniProtKB-KW"/>
</dbReference>
<dbReference type="CDD" id="cd18692">
    <property type="entry name" value="PIN_VapC-like"/>
    <property type="match status" value="1"/>
</dbReference>
<evidence type="ECO:0000256" key="5">
    <source>
        <dbReference type="HAMAP-Rule" id="MF_00265"/>
    </source>
</evidence>
<keyword evidence="1 5" id="KW-1277">Toxin-antitoxin system</keyword>
<comment type="function">
    <text evidence="5">Toxic component of a toxin-antitoxin (TA) system. An RNase.</text>
</comment>
<keyword evidence="5" id="KW-0800">Toxin</keyword>
<dbReference type="RefSeq" id="WP_170242108.1">
    <property type="nucleotide sequence ID" value="NZ_VLLN01000063.1"/>
</dbReference>
<keyword evidence="2 5" id="KW-0540">Nuclease</keyword>
<dbReference type="SUPFAM" id="SSF88723">
    <property type="entry name" value="PIN domain-like"/>
    <property type="match status" value="1"/>
</dbReference>
<dbReference type="InterPro" id="IPR029060">
    <property type="entry name" value="PIN-like_dom_sf"/>
</dbReference>
<dbReference type="GO" id="GO:0016787">
    <property type="term" value="F:hydrolase activity"/>
    <property type="evidence" value="ECO:0007669"/>
    <property type="project" value="UniProtKB-KW"/>
</dbReference>
<dbReference type="AlphaFoldDB" id="A0A562UZX2"/>
<dbReference type="PANTHER" id="PTHR38826:SF5">
    <property type="entry name" value="RIBONUCLEASE VAPC13"/>
    <property type="match status" value="1"/>
</dbReference>
<gene>
    <name evidence="5" type="primary">vapC</name>
    <name evidence="7" type="ORF">JN12_04070</name>
</gene>
<feature type="binding site" evidence="5">
    <location>
        <position position="98"/>
    </location>
    <ligand>
        <name>Mg(2+)</name>
        <dbReference type="ChEBI" id="CHEBI:18420"/>
    </ligand>
</feature>
<dbReference type="PANTHER" id="PTHR38826">
    <property type="entry name" value="RIBONUCLEASE VAPC13"/>
    <property type="match status" value="1"/>
</dbReference>
<sequence>MKGKVFFDSNLWVYLNSRDPKAAVVSELVNSHFSRIIVSSQVLGEIYHVLVRKGFTDKETAREIVSDLQESFIIAPVTSATVSSAVTLNIRHGYSYWDSLIIASALENGCTTLFSEDLHHTQRVDGRLAIINPFA</sequence>
<dbReference type="Gene3D" id="3.40.50.1010">
    <property type="entry name" value="5'-nuclease"/>
    <property type="match status" value="1"/>
</dbReference>
<keyword evidence="4 5" id="KW-0378">Hydrolase</keyword>
<keyword evidence="5" id="KW-0460">Magnesium</keyword>
<evidence type="ECO:0000313" key="8">
    <source>
        <dbReference type="Proteomes" id="UP000319449"/>
    </source>
</evidence>
<comment type="similarity">
    <text evidence="5">Belongs to the PINc/VapC protein family.</text>
</comment>
<comment type="caution">
    <text evidence="7">The sequence shown here is derived from an EMBL/GenBank/DDBJ whole genome shotgun (WGS) entry which is preliminary data.</text>
</comment>
<reference evidence="7 8" key="1">
    <citation type="submission" date="2019-07" db="EMBL/GenBank/DDBJ databases">
        <title>Genomic Encyclopedia of Archaeal and Bacterial Type Strains, Phase II (KMG-II): from individual species to whole genera.</title>
        <authorList>
            <person name="Goeker M."/>
        </authorList>
    </citation>
    <scope>NUCLEOTIDE SEQUENCE [LARGE SCALE GENOMIC DNA]</scope>
    <source>
        <strain evidence="7 8">ATCC BAA-1139</strain>
    </source>
</reference>
<dbReference type="Pfam" id="PF01850">
    <property type="entry name" value="PIN"/>
    <property type="match status" value="1"/>
</dbReference>
<dbReference type="GO" id="GO:0000287">
    <property type="term" value="F:magnesium ion binding"/>
    <property type="evidence" value="ECO:0007669"/>
    <property type="project" value="UniProtKB-UniRule"/>
</dbReference>
<keyword evidence="8" id="KW-1185">Reference proteome</keyword>
<keyword evidence="3 5" id="KW-0479">Metal-binding</keyword>
<evidence type="ECO:0000256" key="2">
    <source>
        <dbReference type="ARBA" id="ARBA00022722"/>
    </source>
</evidence>
<dbReference type="InterPro" id="IPR022907">
    <property type="entry name" value="VapC_family"/>
</dbReference>
<feature type="binding site" evidence="5">
    <location>
        <position position="8"/>
    </location>
    <ligand>
        <name>Mg(2+)</name>
        <dbReference type="ChEBI" id="CHEBI:18420"/>
    </ligand>
</feature>
<protein>
    <recommendedName>
        <fullName evidence="5">Ribonuclease VapC</fullName>
        <shortName evidence="5">RNase VapC</shortName>
        <ecNumber evidence="5">3.1.-.-</ecNumber>
    </recommendedName>
    <alternativeName>
        <fullName evidence="5">Toxin VapC</fullName>
    </alternativeName>
</protein>
<evidence type="ECO:0000259" key="6">
    <source>
        <dbReference type="Pfam" id="PF01850"/>
    </source>
</evidence>
<dbReference type="EC" id="3.1.-.-" evidence="5"/>
<dbReference type="InterPro" id="IPR052106">
    <property type="entry name" value="PINc/VapC_TA"/>
</dbReference>
<feature type="domain" description="PIN" evidence="6">
    <location>
        <begin position="5"/>
        <end position="119"/>
    </location>
</feature>
<dbReference type="GO" id="GO:0004540">
    <property type="term" value="F:RNA nuclease activity"/>
    <property type="evidence" value="ECO:0007669"/>
    <property type="project" value="InterPro"/>
</dbReference>
<evidence type="ECO:0000256" key="3">
    <source>
        <dbReference type="ARBA" id="ARBA00022723"/>
    </source>
</evidence>
<dbReference type="InterPro" id="IPR002716">
    <property type="entry name" value="PIN_dom"/>
</dbReference>
<name>A0A562UZX2_9BACT</name>
<dbReference type="EMBL" id="VLLN01000063">
    <property type="protein sequence ID" value="TWJ11122.1"/>
    <property type="molecule type" value="Genomic_DNA"/>
</dbReference>
<evidence type="ECO:0000256" key="1">
    <source>
        <dbReference type="ARBA" id="ARBA00022649"/>
    </source>
</evidence>
<proteinExistence type="inferred from homology"/>